<accession>B7F615</accession>
<keyword evidence="5" id="KW-0378">Hydrolase</keyword>
<dbReference type="PANTHER" id="PTHR37984">
    <property type="entry name" value="PROTEIN CBG26694"/>
    <property type="match status" value="1"/>
</dbReference>
<dbReference type="InterPro" id="IPR050951">
    <property type="entry name" value="Retrovirus_Pol_polyprotein"/>
</dbReference>
<keyword evidence="1" id="KW-0808">Transferase</keyword>
<dbReference type="GO" id="GO:0016787">
    <property type="term" value="F:hydrolase activity"/>
    <property type="evidence" value="ECO:0007669"/>
    <property type="project" value="UniProtKB-KW"/>
</dbReference>
<dbReference type="InterPro" id="IPR041373">
    <property type="entry name" value="RT_RNaseH"/>
</dbReference>
<dbReference type="AlphaFoldDB" id="B7F615"/>
<dbReference type="GO" id="GO:0004519">
    <property type="term" value="F:endonuclease activity"/>
    <property type="evidence" value="ECO:0007669"/>
    <property type="project" value="UniProtKB-KW"/>
</dbReference>
<dbReference type="EMBL" id="AK120543">
    <property type="protein sequence ID" value="BAH00063.1"/>
    <property type="molecule type" value="mRNA"/>
</dbReference>
<evidence type="ECO:0000256" key="3">
    <source>
        <dbReference type="ARBA" id="ARBA00022722"/>
    </source>
</evidence>
<evidence type="ECO:0000256" key="4">
    <source>
        <dbReference type="ARBA" id="ARBA00022759"/>
    </source>
</evidence>
<dbReference type="Pfam" id="PF17917">
    <property type="entry name" value="RT_RNaseH"/>
    <property type="match status" value="1"/>
</dbReference>
<evidence type="ECO:0000256" key="2">
    <source>
        <dbReference type="ARBA" id="ARBA00022695"/>
    </source>
</evidence>
<evidence type="ECO:0000256" key="1">
    <source>
        <dbReference type="ARBA" id="ARBA00022679"/>
    </source>
</evidence>
<dbReference type="InterPro" id="IPR043502">
    <property type="entry name" value="DNA/RNA_pol_sf"/>
</dbReference>
<protein>
    <submittedName>
        <fullName evidence="8">cDNA clone:J013129I18, full insert sequence</fullName>
    </submittedName>
</protein>
<reference evidence="8" key="1">
    <citation type="journal article" date="2003" name="Science">
        <title>Collection, Mapping, and Annotation of Over 28,000 cDNA Clones from japonica Rice.</title>
        <authorList>
            <person name="Kikuchi S."/>
            <person name="Satoh K."/>
            <person name="Nagata T."/>
            <person name="Kawagashira N."/>
            <person name="Doi K."/>
            <person name="Kishimoto N."/>
            <person name="Yazaki J."/>
            <person name="Ishikawa M."/>
            <person name="Yamada H."/>
            <person name="Ooka H."/>
            <person name="Hotta I."/>
            <person name="Kojima K."/>
            <person name="Namiki T."/>
            <person name="Ohneda E."/>
            <person name="Yahagi W."/>
            <person name="Suzuki K."/>
            <person name="Li C."/>
            <person name="Ohtsuki K."/>
            <person name="Shishiki T."/>
            <person name="Otomo Y."/>
            <person name="Murakami K."/>
            <person name="Iida Y."/>
            <person name="Sugano S."/>
            <person name="Fujimura T."/>
            <person name="Suzuki Y."/>
            <person name="Tsunoda Y."/>
            <person name="Kurosaki T."/>
            <person name="Kodama T."/>
            <person name="Masuda H."/>
            <person name="Kobayashi M."/>
            <person name="Xie Q."/>
            <person name="Lu M."/>
            <person name="Narikawa R."/>
            <person name="Sugiyama A."/>
            <person name="Mizuno K."/>
            <person name="Yokomizo S."/>
            <person name="Niikura J."/>
            <person name="Ikeda R."/>
            <person name="Ishibiki J."/>
            <person name="Kawamata M."/>
            <person name="Yoshimura A."/>
            <person name="Miura J."/>
            <person name="Kusumegi T."/>
            <person name="Oka M."/>
            <person name="Ryu R."/>
            <person name="Ueda M."/>
            <person name="Matsubara K."/>
            <person name="Kawai J."/>
            <person name="Carninci P."/>
            <person name="Adachi J."/>
            <person name="Aizawa K."/>
            <person name="Arakawa T."/>
            <person name="Fukuda S."/>
            <person name="Hara A."/>
            <person name="Hashidume W."/>
            <person name="Hayatsu N."/>
            <person name="Imotani K."/>
            <person name="Ishii Y."/>
            <person name="Itoh M."/>
            <person name="Kagawa I."/>
            <person name="Kondo S."/>
            <person name="Konno H."/>
            <person name="Miyazaki A."/>
            <person name="Osato N."/>
            <person name="Ota Y."/>
            <person name="Saito R."/>
            <person name="Sasaki D."/>
            <person name="Sato K."/>
            <person name="Shibata K."/>
            <person name="Shinagawa A."/>
            <person name="Shiraki T."/>
            <person name="Yoshino M."/>
            <person name="Hayashizaki Y."/>
        </authorList>
    </citation>
    <scope>NUCLEOTIDE SEQUENCE</scope>
</reference>
<feature type="domain" description="Integrase catalytic" evidence="7">
    <location>
        <begin position="256"/>
        <end position="418"/>
    </location>
</feature>
<dbReference type="GO" id="GO:0003964">
    <property type="term" value="F:RNA-directed DNA polymerase activity"/>
    <property type="evidence" value="ECO:0007669"/>
    <property type="project" value="UniProtKB-KW"/>
</dbReference>
<dbReference type="CDD" id="cd09274">
    <property type="entry name" value="RNase_HI_RT_Ty3"/>
    <property type="match status" value="1"/>
</dbReference>
<dbReference type="SUPFAM" id="SSF53098">
    <property type="entry name" value="Ribonuclease H-like"/>
    <property type="match status" value="1"/>
</dbReference>
<dbReference type="InterPro" id="IPR001584">
    <property type="entry name" value="Integrase_cat-core"/>
</dbReference>
<dbReference type="Gene3D" id="3.10.20.370">
    <property type="match status" value="1"/>
</dbReference>
<reference evidence="8" key="2">
    <citation type="submission" date="2003-01" db="EMBL/GenBank/DDBJ databases">
        <title>Collection, mapping, and annotation of 28K full-length cDNA clones from japonica rice.</title>
        <authorList>
            <person name="Adachi J."/>
            <person name="Aizawa K."/>
            <person name="Akimura T."/>
            <person name="Arakawa T."/>
            <person name="Carninci P."/>
            <person name="Doi K."/>
            <person name="Fujimura T."/>
            <person name="Fukuda S."/>
            <person name="Hanagaki T."/>
            <person name="Hara A."/>
            <person name="Hashizume W."/>
            <person name="Hayashida K."/>
            <person name="Hayashizaki Y."/>
            <person name="Hayatsu N."/>
            <person name="Hiramoto K."/>
            <person name="Hiraoka T."/>
            <person name="Hori F."/>
            <person name="Hotta I."/>
            <person name="Iida J."/>
            <person name="Iida Y."/>
            <person name="Ikeda R."/>
            <person name="Imamura K."/>
            <person name="Imotani K."/>
            <person name="Ishibiki J."/>
            <person name="Ishii Y."/>
            <person name="Ishikawa M."/>
            <person name="Itoh M."/>
            <person name="Kagawa I."/>
            <person name="Kanagawa S."/>
            <person name="Katoh H."/>
            <person name="Kawagashira N."/>
            <person name="Kawai J."/>
            <person name="Kawamata M."/>
            <person name="Kikuchi S."/>
            <person name="Kishikawa-Hirozane T."/>
            <person name="Kishimoto N."/>
            <person name="Kobayashi M."/>
            <person name="Kodama T."/>
            <person name="Kojima K."/>
            <person name="Kojima Y."/>
            <person name="Kondo S."/>
            <person name="Konno H."/>
            <person name="Kouda M."/>
            <person name="Koya S."/>
            <person name="Kurihara C."/>
            <person name="Kurosaki T."/>
            <person name="Kusumegi T."/>
            <person name="Li C."/>
            <person name="Lu M."/>
            <person name="Masuda H."/>
            <person name="Matsubara K."/>
            <person name="Matsuyama T."/>
            <person name="Miura J."/>
            <person name="Miyazaki A."/>
            <person name="Mizuno K."/>
            <person name="Murakami K."/>
            <person name="Murata M."/>
            <person name="Nagata T."/>
            <person name="Nakahama Y."/>
            <person name="Nakamura M."/>
            <person name="Namiki T."/>
            <person name="Narikawa R."/>
            <person name="Niikura J."/>
            <person name="Nishi K."/>
            <person name="Nomura K."/>
            <person name="Numasaki R."/>
            <person name="Ohneda E."/>
            <person name="Ohno M."/>
            <person name="Ohtsuki K."/>
            <person name="Oka M."/>
            <person name="Ooka H."/>
            <person name="Osato N."/>
            <person name="Ota Y."/>
            <person name="Otomo Y."/>
            <person name="Ryu R."/>
            <person name="Saitoh H."/>
            <person name="Sakai C."/>
            <person name="Sakai K."/>
            <person name="Sakazume N."/>
            <person name="Sano H."/>
            <person name="Sasaki D."/>
            <person name="Sato K."/>
            <person name="Satoh K."/>
            <person name="Shibata K."/>
            <person name="Shinagawa A."/>
            <person name="Shiraki T."/>
            <person name="Shishiki T."/>
            <person name="Sogabe Y."/>
            <person name="Sugano S."/>
            <person name="Sugiyama A."/>
            <person name="Suzuki K."/>
            <person name="Suzuki Y."/>
            <person name="Tagami M."/>
            <person name="Tagami-Takeda Y."/>
            <person name="Tagawa A."/>
            <person name="Takahashi F."/>
            <person name="Takaku-Akahira S."/>
            <person name="Tanaka T."/>
            <person name="Tomaru A."/>
            <person name="Toya T."/>
            <person name="Tsunoda Y."/>
            <person name="Ueda M."/>
            <person name="Waki K."/>
            <person name="Xie Q."/>
            <person name="Yahagi W."/>
            <person name="Yamada H."/>
            <person name="Yamamoto M."/>
            <person name="Yasunishi A."/>
            <person name="Yazaki J."/>
            <person name="Yokomizo S."/>
            <person name="Yoshimura A."/>
        </authorList>
    </citation>
    <scope>NUCLEOTIDE SEQUENCE</scope>
</reference>
<evidence type="ECO:0000259" key="7">
    <source>
        <dbReference type="PROSITE" id="PS50994"/>
    </source>
</evidence>
<dbReference type="InterPro" id="IPR012337">
    <property type="entry name" value="RNaseH-like_sf"/>
</dbReference>
<keyword evidence="3" id="KW-0540">Nuclease</keyword>
<dbReference type="PANTHER" id="PTHR37984:SF15">
    <property type="entry name" value="INTEGRASE CATALYTIC DOMAIN-CONTAINING PROTEIN"/>
    <property type="match status" value="1"/>
</dbReference>
<sequence length="494" mass="56246">MPNFALPFTVETDASDKGIRAVLLQNDHPIAFLSRALGPHHQGLSTYEKESLAIMLAVEHWRPYLQHAEFCIRTDHRSLSFLSDQRLSTPWQQKAVTKLLGLCYRIVYKKGTENGTADALSHVSDSSLVTLSALSVCIPEWMQEIIDGYQLVPDACSNVQALCINNAALPQFTLKNGILYFQDRIWIGQNSSVQQKILANLHTAAIGGHSGIQVTYQRIKQLFAWPGLRADVVRFVQSCDICQRAKSEHVRYPGFLQPLPVPDQYWQVVSLDFIEGLPRSASFNCILVVVDKFSKYAHFVALAHPFTALEVAESYVQNIHRLHGLPQVIISDRDRIFTSTLWTTLFRLEGSQLKMSYHLQTDGQTERVNQCLETFLRCFVHACPSKCSRWLALAEYWYNTSFHSSLGTTPFEVLYGHKPRYFGLTAAAACPTSDLATWLTERDHMLSLIREHLQRAQLRMKSQADAKRSEREFAVRDWVYMKLLPFVQQSVDSH</sequence>
<dbReference type="GO" id="GO:0003676">
    <property type="term" value="F:nucleic acid binding"/>
    <property type="evidence" value="ECO:0007669"/>
    <property type="project" value="InterPro"/>
</dbReference>
<dbReference type="Gene3D" id="3.30.420.10">
    <property type="entry name" value="Ribonuclease H-like superfamily/Ribonuclease H"/>
    <property type="match status" value="1"/>
</dbReference>
<dbReference type="Gene3D" id="1.10.340.70">
    <property type="match status" value="1"/>
</dbReference>
<keyword evidence="6" id="KW-0695">RNA-directed DNA polymerase</keyword>
<name>B7F615_ORYSJ</name>
<dbReference type="GO" id="GO:0015074">
    <property type="term" value="P:DNA integration"/>
    <property type="evidence" value="ECO:0007669"/>
    <property type="project" value="InterPro"/>
</dbReference>
<evidence type="ECO:0000313" key="8">
    <source>
        <dbReference type="EMBL" id="BAH00063.1"/>
    </source>
</evidence>
<keyword evidence="2" id="KW-0548">Nucleotidyltransferase</keyword>
<dbReference type="InterPro" id="IPR041588">
    <property type="entry name" value="Integrase_H2C2"/>
</dbReference>
<dbReference type="InterPro" id="IPR036397">
    <property type="entry name" value="RNaseH_sf"/>
</dbReference>
<dbReference type="PROSITE" id="PS50994">
    <property type="entry name" value="INTEGRASE"/>
    <property type="match status" value="1"/>
</dbReference>
<dbReference type="SUPFAM" id="SSF56672">
    <property type="entry name" value="DNA/RNA polymerases"/>
    <property type="match status" value="1"/>
</dbReference>
<keyword evidence="4" id="KW-0255">Endonuclease</keyword>
<dbReference type="Pfam" id="PF17921">
    <property type="entry name" value="Integrase_H2C2"/>
    <property type="match status" value="1"/>
</dbReference>
<evidence type="ECO:0000256" key="6">
    <source>
        <dbReference type="ARBA" id="ARBA00022918"/>
    </source>
</evidence>
<proteinExistence type="evidence at transcript level"/>
<evidence type="ECO:0000256" key="5">
    <source>
        <dbReference type="ARBA" id="ARBA00022801"/>
    </source>
</evidence>
<organism evidence="8">
    <name type="scientific">Oryza sativa subsp. japonica</name>
    <name type="common">Rice</name>
    <dbReference type="NCBI Taxonomy" id="39947"/>
    <lineage>
        <taxon>Eukaryota</taxon>
        <taxon>Viridiplantae</taxon>
        <taxon>Streptophyta</taxon>
        <taxon>Embryophyta</taxon>
        <taxon>Tracheophyta</taxon>
        <taxon>Spermatophyta</taxon>
        <taxon>Magnoliopsida</taxon>
        <taxon>Liliopsida</taxon>
        <taxon>Poales</taxon>
        <taxon>Poaceae</taxon>
        <taxon>BOP clade</taxon>
        <taxon>Oryzoideae</taxon>
        <taxon>Oryzeae</taxon>
        <taxon>Oryzinae</taxon>
        <taxon>Oryza</taxon>
        <taxon>Oryza sativa</taxon>
    </lineage>
</organism>